<evidence type="ECO:0000256" key="3">
    <source>
        <dbReference type="ARBA" id="ARBA00022692"/>
    </source>
</evidence>
<reference evidence="7" key="1">
    <citation type="submission" date="2024-07" db="EMBL/GenBank/DDBJ databases">
        <authorList>
            <person name="Kim Y.J."/>
            <person name="Jeong J.Y."/>
        </authorList>
    </citation>
    <scope>NUCLEOTIDE SEQUENCE</scope>
    <source>
        <strain evidence="7">GIHE-MW2</strain>
    </source>
</reference>
<evidence type="ECO:0000256" key="5">
    <source>
        <dbReference type="ARBA" id="ARBA00023136"/>
    </source>
</evidence>
<evidence type="ECO:0000256" key="1">
    <source>
        <dbReference type="ARBA" id="ARBA00004651"/>
    </source>
</evidence>
<name>A0AAU8JIS7_9CYAN</name>
<keyword evidence="4 6" id="KW-1133">Transmembrane helix</keyword>
<feature type="transmembrane region" description="Helical" evidence="6">
    <location>
        <begin position="133"/>
        <end position="150"/>
    </location>
</feature>
<gene>
    <name evidence="7" type="ORF">ABWT76_001182</name>
</gene>
<dbReference type="EMBL" id="CP159837">
    <property type="protein sequence ID" value="XCM38340.1"/>
    <property type="molecule type" value="Genomic_DNA"/>
</dbReference>
<keyword evidence="2" id="KW-1003">Cell membrane</keyword>
<dbReference type="GO" id="GO:0005886">
    <property type="term" value="C:plasma membrane"/>
    <property type="evidence" value="ECO:0007669"/>
    <property type="project" value="UniProtKB-SubCell"/>
</dbReference>
<evidence type="ECO:0000256" key="4">
    <source>
        <dbReference type="ARBA" id="ARBA00022989"/>
    </source>
</evidence>
<feature type="transmembrane region" description="Helical" evidence="6">
    <location>
        <begin position="38"/>
        <end position="59"/>
    </location>
</feature>
<evidence type="ECO:0000256" key="2">
    <source>
        <dbReference type="ARBA" id="ARBA00022475"/>
    </source>
</evidence>
<dbReference type="Pfam" id="PF06146">
    <property type="entry name" value="PsiE"/>
    <property type="match status" value="1"/>
</dbReference>
<dbReference type="RefSeq" id="WP_054465903.1">
    <property type="nucleotide sequence ID" value="NZ_CP159837.1"/>
</dbReference>
<dbReference type="AlphaFoldDB" id="A0AAU8JIS7"/>
<proteinExistence type="predicted"/>
<evidence type="ECO:0000256" key="6">
    <source>
        <dbReference type="SAM" id="Phobius"/>
    </source>
</evidence>
<keyword evidence="5 6" id="KW-0472">Membrane</keyword>
<protein>
    <submittedName>
        <fullName evidence="7">Phosphate-starvation-inducible PsiE family protein</fullName>
    </submittedName>
</protein>
<organism evidence="7">
    <name type="scientific">Planktothricoides raciborskii GIHE-MW2</name>
    <dbReference type="NCBI Taxonomy" id="2792601"/>
    <lineage>
        <taxon>Bacteria</taxon>
        <taxon>Bacillati</taxon>
        <taxon>Cyanobacteriota</taxon>
        <taxon>Cyanophyceae</taxon>
        <taxon>Oscillatoriophycideae</taxon>
        <taxon>Oscillatoriales</taxon>
        <taxon>Oscillatoriaceae</taxon>
        <taxon>Planktothricoides</taxon>
    </lineage>
</organism>
<accession>A0AAU8JIS7</accession>
<comment type="subcellular location">
    <subcellularLocation>
        <location evidence="1">Cell membrane</location>
        <topology evidence="1">Multi-pass membrane protein</topology>
    </subcellularLocation>
</comment>
<dbReference type="InterPro" id="IPR020948">
    <property type="entry name" value="P_starv_induced_PsiE-like"/>
</dbReference>
<feature type="transmembrane region" description="Helical" evidence="6">
    <location>
        <begin position="71"/>
        <end position="91"/>
    </location>
</feature>
<keyword evidence="3 6" id="KW-0812">Transmembrane</keyword>
<feature type="transmembrane region" description="Helical" evidence="6">
    <location>
        <begin position="103"/>
        <end position="121"/>
    </location>
</feature>
<sequence>MKNERHPQINLIQKIISFFDDSVFIYSINKIQKFTAKVLSLVMIFVIIVSVWDLIIVTLEEFTTQPVLVGHQILFKLFGLFLDVLIALEILENITAYLQNNVVQMELVLVTSLIAMARKIIIFDFNKAGGFDLIGVATAILALSLSYFIIRHSNRRL</sequence>
<evidence type="ECO:0000313" key="7">
    <source>
        <dbReference type="EMBL" id="XCM38340.1"/>
    </source>
</evidence>